<evidence type="ECO:0000313" key="2">
    <source>
        <dbReference type="EMBL" id="CAH2107259.1"/>
    </source>
</evidence>
<comment type="caution">
    <text evidence="2">The sequence shown here is derived from an EMBL/GenBank/DDBJ whole genome shotgun (WGS) entry which is preliminary data.</text>
</comment>
<proteinExistence type="predicted"/>
<dbReference type="AlphaFoldDB" id="A0AAU9V7F7"/>
<keyword evidence="3" id="KW-1185">Reference proteome</keyword>
<evidence type="ECO:0000256" key="1">
    <source>
        <dbReference type="SAM" id="Phobius"/>
    </source>
</evidence>
<protein>
    <submittedName>
        <fullName evidence="2">Uncharacterized protein</fullName>
    </submittedName>
</protein>
<keyword evidence="1" id="KW-0812">Transmembrane</keyword>
<keyword evidence="1" id="KW-0472">Membrane</keyword>
<evidence type="ECO:0000313" key="3">
    <source>
        <dbReference type="Proteomes" id="UP001153954"/>
    </source>
</evidence>
<name>A0AAU9V7F7_EUPED</name>
<feature type="transmembrane region" description="Helical" evidence="1">
    <location>
        <begin position="6"/>
        <end position="33"/>
    </location>
</feature>
<reference evidence="2" key="1">
    <citation type="submission" date="2022-03" db="EMBL/GenBank/DDBJ databases">
        <authorList>
            <person name="Tunstrom K."/>
        </authorList>
    </citation>
    <scope>NUCLEOTIDE SEQUENCE</scope>
</reference>
<gene>
    <name evidence="2" type="ORF">EEDITHA_LOCUS21308</name>
</gene>
<keyword evidence="1" id="KW-1133">Transmembrane helix</keyword>
<accession>A0AAU9V7F7</accession>
<organism evidence="2 3">
    <name type="scientific">Euphydryas editha</name>
    <name type="common">Edith's checkerspot</name>
    <dbReference type="NCBI Taxonomy" id="104508"/>
    <lineage>
        <taxon>Eukaryota</taxon>
        <taxon>Metazoa</taxon>
        <taxon>Ecdysozoa</taxon>
        <taxon>Arthropoda</taxon>
        <taxon>Hexapoda</taxon>
        <taxon>Insecta</taxon>
        <taxon>Pterygota</taxon>
        <taxon>Neoptera</taxon>
        <taxon>Endopterygota</taxon>
        <taxon>Lepidoptera</taxon>
        <taxon>Glossata</taxon>
        <taxon>Ditrysia</taxon>
        <taxon>Papilionoidea</taxon>
        <taxon>Nymphalidae</taxon>
        <taxon>Nymphalinae</taxon>
        <taxon>Euphydryas</taxon>
    </lineage>
</organism>
<feature type="transmembrane region" description="Helical" evidence="1">
    <location>
        <begin position="45"/>
        <end position="63"/>
    </location>
</feature>
<sequence>MDNLNSPFVIWATCVLWLISIFGIFWSLLLFFCVGDMIFSTGTDLVNAVVLLSAIVMLPPNFYSLHAIANGKRIEFCIYL</sequence>
<dbReference type="Proteomes" id="UP001153954">
    <property type="component" value="Unassembled WGS sequence"/>
</dbReference>
<dbReference type="EMBL" id="CAKOGL010000030">
    <property type="protein sequence ID" value="CAH2107259.1"/>
    <property type="molecule type" value="Genomic_DNA"/>
</dbReference>